<feature type="transmembrane region" description="Helical" evidence="1">
    <location>
        <begin position="360"/>
        <end position="382"/>
    </location>
</feature>
<keyword evidence="1" id="KW-0472">Membrane</keyword>
<feature type="transmembrane region" description="Helical" evidence="1">
    <location>
        <begin position="103"/>
        <end position="125"/>
    </location>
</feature>
<comment type="caution">
    <text evidence="2">The sequence shown here is derived from an EMBL/GenBank/DDBJ whole genome shotgun (WGS) entry which is preliminary data.</text>
</comment>
<feature type="transmembrane region" description="Helical" evidence="1">
    <location>
        <begin position="163"/>
        <end position="183"/>
    </location>
</feature>
<dbReference type="InterPro" id="IPR010640">
    <property type="entry name" value="Low_temperature_requirement_A"/>
</dbReference>
<feature type="transmembrane region" description="Helical" evidence="1">
    <location>
        <begin position="253"/>
        <end position="272"/>
    </location>
</feature>
<dbReference type="OrthoDB" id="7698234at2"/>
<proteinExistence type="predicted"/>
<keyword evidence="3" id="KW-1185">Reference proteome</keyword>
<dbReference type="AlphaFoldDB" id="A0A5B2WX59"/>
<gene>
    <name evidence="2" type="ORF">F0L68_26940</name>
</gene>
<accession>A0A5B2WX59</accession>
<protein>
    <submittedName>
        <fullName evidence="2">Low temperature requirement protein A</fullName>
    </submittedName>
</protein>
<feature type="transmembrane region" description="Helical" evidence="1">
    <location>
        <begin position="278"/>
        <end position="299"/>
    </location>
</feature>
<feature type="transmembrane region" description="Helical" evidence="1">
    <location>
        <begin position="320"/>
        <end position="348"/>
    </location>
</feature>
<dbReference type="EMBL" id="VUOB01000053">
    <property type="protein sequence ID" value="KAA2256085.1"/>
    <property type="molecule type" value="Genomic_DNA"/>
</dbReference>
<reference evidence="2 3" key="2">
    <citation type="submission" date="2019-09" db="EMBL/GenBank/DDBJ databases">
        <authorList>
            <person name="Jin C."/>
        </authorList>
    </citation>
    <scope>NUCLEOTIDE SEQUENCE [LARGE SCALE GENOMIC DNA]</scope>
    <source>
        <strain evidence="2 3">AN110305</strain>
    </source>
</reference>
<name>A0A5B2WX59_9PSEU</name>
<feature type="transmembrane region" description="Helical" evidence="1">
    <location>
        <begin position="73"/>
        <end position="91"/>
    </location>
</feature>
<evidence type="ECO:0000313" key="3">
    <source>
        <dbReference type="Proteomes" id="UP000323454"/>
    </source>
</evidence>
<feature type="transmembrane region" description="Helical" evidence="1">
    <location>
        <begin position="413"/>
        <end position="430"/>
    </location>
</feature>
<feature type="transmembrane region" description="Helical" evidence="1">
    <location>
        <begin position="195"/>
        <end position="212"/>
    </location>
</feature>
<sequence length="441" mass="47326">MSAEQRHAVRPHCISTQRSCRFFQTTRPHSFMHACDIQLSSPHQWATRSRARQDAGMTESSALAGESHDGRHASWLELFFDLVFVAAAAQLSHQLHGDPGPGAFVAFLCLFFPAWWAWINITVYSNLFDNDGVRARVLMLAGMLALAAISVAIPEGLAGRAPVYALGFAGTRVVLFLLWWPATRSAGTPVARWRPLTYCLLSGLLWAVSAIVPSPWRFALWALALLVEIGLVLLAGDTLLFARFDITHLVERVGLFVIIVLGESVISLVTAVDHAWSPAAAMVALLGFVLLAALWWSYFDFGSSSVERALSASHGRSSFALIRDVVAFLHFFAVASIIVLAAGLGTAVDDASHGHLPLGAVWALAGGQAAYHATHAVIALRYRRPAREVAVWAAPGVAVPLAVIALHGVLPPVAAVAVLAAEAIAHLVYARRAAARRVVAG</sequence>
<evidence type="ECO:0000256" key="1">
    <source>
        <dbReference type="SAM" id="Phobius"/>
    </source>
</evidence>
<feature type="transmembrane region" description="Helical" evidence="1">
    <location>
        <begin position="389"/>
        <end position="407"/>
    </location>
</feature>
<organism evidence="2 3">
    <name type="scientific">Solihabitans fulvus</name>
    <dbReference type="NCBI Taxonomy" id="1892852"/>
    <lineage>
        <taxon>Bacteria</taxon>
        <taxon>Bacillati</taxon>
        <taxon>Actinomycetota</taxon>
        <taxon>Actinomycetes</taxon>
        <taxon>Pseudonocardiales</taxon>
        <taxon>Pseudonocardiaceae</taxon>
        <taxon>Solihabitans</taxon>
    </lineage>
</organism>
<dbReference type="PANTHER" id="PTHR36840:SF1">
    <property type="entry name" value="BLL5714 PROTEIN"/>
    <property type="match status" value="1"/>
</dbReference>
<dbReference type="PANTHER" id="PTHR36840">
    <property type="entry name" value="BLL5714 PROTEIN"/>
    <property type="match status" value="1"/>
</dbReference>
<keyword evidence="1" id="KW-1133">Transmembrane helix</keyword>
<dbReference type="Proteomes" id="UP000323454">
    <property type="component" value="Unassembled WGS sequence"/>
</dbReference>
<evidence type="ECO:0000313" key="2">
    <source>
        <dbReference type="EMBL" id="KAA2256085.1"/>
    </source>
</evidence>
<keyword evidence="1" id="KW-0812">Transmembrane</keyword>
<feature type="transmembrane region" description="Helical" evidence="1">
    <location>
        <begin position="218"/>
        <end position="241"/>
    </location>
</feature>
<feature type="transmembrane region" description="Helical" evidence="1">
    <location>
        <begin position="137"/>
        <end position="157"/>
    </location>
</feature>
<dbReference type="Pfam" id="PF06772">
    <property type="entry name" value="LtrA"/>
    <property type="match status" value="1"/>
</dbReference>
<reference evidence="2 3" key="1">
    <citation type="submission" date="2019-09" db="EMBL/GenBank/DDBJ databases">
        <title>Goodfellowia gen. nov., a new genus of the Pseudonocardineae related to Actinoalloteichus, containing Goodfellowia coeruleoviolacea gen. nov., comb. nov. gen. nov., comb. nov.</title>
        <authorList>
            <person name="Labeda D."/>
        </authorList>
    </citation>
    <scope>NUCLEOTIDE SEQUENCE [LARGE SCALE GENOMIC DNA]</scope>
    <source>
        <strain evidence="2 3">AN110305</strain>
    </source>
</reference>